<evidence type="ECO:0000313" key="2">
    <source>
        <dbReference type="EMBL" id="RKH62293.1"/>
    </source>
</evidence>
<reference evidence="3" key="1">
    <citation type="submission" date="2018-09" db="EMBL/GenBank/DDBJ databases">
        <authorList>
            <person name="Livingstone P.G."/>
            <person name="Whitworth D.E."/>
        </authorList>
    </citation>
    <scope>NUCLEOTIDE SEQUENCE [LARGE SCALE GENOMIC DNA]</scope>
    <source>
        <strain evidence="3">CA051B</strain>
    </source>
</reference>
<protein>
    <submittedName>
        <fullName evidence="2">Uncharacterized protein</fullName>
    </submittedName>
</protein>
<accession>A0A3A8Q0X1</accession>
<proteinExistence type="predicted"/>
<feature type="region of interest" description="Disordered" evidence="1">
    <location>
        <begin position="257"/>
        <end position="297"/>
    </location>
</feature>
<dbReference type="EMBL" id="RAWB01000081">
    <property type="protein sequence ID" value="RKH62293.1"/>
    <property type="molecule type" value="Genomic_DNA"/>
</dbReference>
<dbReference type="Proteomes" id="UP000272888">
    <property type="component" value="Unassembled WGS sequence"/>
</dbReference>
<comment type="caution">
    <text evidence="2">The sequence shown here is derived from an EMBL/GenBank/DDBJ whole genome shotgun (WGS) entry which is preliminary data.</text>
</comment>
<keyword evidence="3" id="KW-1185">Reference proteome</keyword>
<organism evidence="2 3">
    <name type="scientific">Corallococcus llansteffanensis</name>
    <dbReference type="NCBI Taxonomy" id="2316731"/>
    <lineage>
        <taxon>Bacteria</taxon>
        <taxon>Pseudomonadati</taxon>
        <taxon>Myxococcota</taxon>
        <taxon>Myxococcia</taxon>
        <taxon>Myxococcales</taxon>
        <taxon>Cystobacterineae</taxon>
        <taxon>Myxococcaceae</taxon>
        <taxon>Corallococcus</taxon>
    </lineage>
</organism>
<feature type="compositionally biased region" description="Basic and acidic residues" evidence="1">
    <location>
        <begin position="257"/>
        <end position="267"/>
    </location>
</feature>
<dbReference type="RefSeq" id="WP_120643233.1">
    <property type="nucleotide sequence ID" value="NZ_RAWB01000081.1"/>
</dbReference>
<feature type="compositionally biased region" description="Basic residues" evidence="1">
    <location>
        <begin position="280"/>
        <end position="289"/>
    </location>
</feature>
<gene>
    <name evidence="2" type="ORF">D7V93_10305</name>
</gene>
<evidence type="ECO:0000313" key="3">
    <source>
        <dbReference type="Proteomes" id="UP000272888"/>
    </source>
</evidence>
<name>A0A3A8Q0X1_9BACT</name>
<dbReference type="AlphaFoldDB" id="A0A3A8Q0X1"/>
<evidence type="ECO:0000256" key="1">
    <source>
        <dbReference type="SAM" id="MobiDB-lite"/>
    </source>
</evidence>
<sequence>MKIATLIAMAAARVIQEESGLMGVRICPVSLRPADVGTLAQEVQKRLGKKTYVAISVPGASPVEKERVFVSEGSAAAERATLWRNEVKIEEDEHLVYASVQVHGKAGGLEDTLTPLGEAGLREEFVRWADGGDSGLPRGLGAALRDSGILERVSAAALCQYAQAVLGDRKRSDWEACGHHLSLLNLARDSRLDGRAAGERLAENDRLVSRAATGERVGSTTEGPLSELRAAFQAATGDIQERLAKVDLATLLDEGMKKRERRGEARAKAKKSAVVEPAKPKKSKKHKAATPRSREEQLIDVAQGAQQGEREKAIAKKARAIGEVSPLEAGRSAGASPNGKVETQPEVWGKTDERRELGALANVLPLGLAKMIQALTNGRGFGLTWRARNVAASLIRDLPLNAEPVEKGPSAEGDALANASIAQYTAARDALKEQLRTSARGGDGLAEFIKAPLIKLAELEVRAKAKELLRVAAELLDLATSSMDSRLCQVVAQFETVRVASREGDIVIVLGPFHPLLLSQAVGRFEAILTDSKLGQEGKALLARSLSEAPAAPEHWPVEGEPVLRLSRSIGGLLTYQSTAVELDPKEVADASSAVISSFVELSPHSKVGMRIAVDGAPINGVVEGAALVLAADPSITRITVAAGGEGVPELSDRAEAVLRDGRLALEALSRGATSLPSARPHLIFRLVPSTANPVVTEQSTPSHPTHASGGGLLPTEFQVFGTGFRVRTPIDPKEQPALCAFEALHALQSNRQPQRAFLRTEFAASLRSILVERRGFPRSSWEVVVAPKVATTPPPGLFLLAHERFSERLEFAIVSEDVTPASRALRGGFESLGIQELTPTMVRDLATRLASATNRGIISPRRTGKHVIAASIVGVALRQEFRGEGFVAPLEGTSAVTLLGINPADESGAMAIGFGARDSTLHFVVGYAALEQSLAAEFVRGKLTGSLADRCERLLRWIELASLDTGGVGTTAAREALNWLLFPALAERDIEGGATHRLLLNLGRGTRISTSVLCYLPDSANVLGGRGAAKLGNSPVSLRTLNVETFEALVLSGGFTSAA</sequence>